<dbReference type="SUPFAM" id="SSF49899">
    <property type="entry name" value="Concanavalin A-like lectins/glucanases"/>
    <property type="match status" value="1"/>
</dbReference>
<comment type="caution">
    <text evidence="2">The sequence shown here is derived from an EMBL/GenBank/DDBJ whole genome shotgun (WGS) entry which is preliminary data.</text>
</comment>
<dbReference type="PROSITE" id="PS50188">
    <property type="entry name" value="B302_SPRY"/>
    <property type="match status" value="1"/>
</dbReference>
<dbReference type="PANTHER" id="PTHR24103">
    <property type="entry name" value="E3 UBIQUITIN-PROTEIN LIGASE TRIM"/>
    <property type="match status" value="1"/>
</dbReference>
<dbReference type="InterPro" id="IPR043136">
    <property type="entry name" value="B30.2/SPRY_sf"/>
</dbReference>
<dbReference type="CDD" id="cd13733">
    <property type="entry name" value="SPRY_PRY_C-I_1"/>
    <property type="match status" value="1"/>
</dbReference>
<proteinExistence type="predicted"/>
<dbReference type="SMART" id="SM00589">
    <property type="entry name" value="PRY"/>
    <property type="match status" value="1"/>
</dbReference>
<dbReference type="InterPro" id="IPR001870">
    <property type="entry name" value="B30.2/SPRY"/>
</dbReference>
<accession>A0A8J7NJ72</accession>
<dbReference type="Proteomes" id="UP000736164">
    <property type="component" value="Unassembled WGS sequence"/>
</dbReference>
<evidence type="ECO:0000259" key="1">
    <source>
        <dbReference type="PROSITE" id="PS50188"/>
    </source>
</evidence>
<dbReference type="EMBL" id="JAAWVO010013911">
    <property type="protein sequence ID" value="MBN3314016.1"/>
    <property type="molecule type" value="Genomic_DNA"/>
</dbReference>
<dbReference type="Pfam" id="PF00622">
    <property type="entry name" value="SPRY"/>
    <property type="match status" value="1"/>
</dbReference>
<sequence>MAVPVTLDQDTMNPYLRVSEDGRSVRWTEQRQHLTDNPERFDKEPYILGKRPEGTVWGYYWEVDVRNKKYWELGVAKDSVPRKGQLTLSPKSGFFVLSLWNGKTLEALTDHETPVISVPIPKRVGVHVDYREMKVSFYNAEDNSHIYTFEENIDKTVRPFFSPGNTEEGTLIIS</sequence>
<dbReference type="PRINTS" id="PR01407">
    <property type="entry name" value="BUTYPHLNCDUF"/>
</dbReference>
<name>A0A8J7NJ72_ATRSP</name>
<dbReference type="GO" id="GO:0016874">
    <property type="term" value="F:ligase activity"/>
    <property type="evidence" value="ECO:0007669"/>
    <property type="project" value="UniProtKB-KW"/>
</dbReference>
<reference evidence="2" key="1">
    <citation type="journal article" date="2021" name="Cell">
        <title>Tracing the genetic footprints of vertebrate landing in non-teleost ray-finned fishes.</title>
        <authorList>
            <person name="Bi X."/>
            <person name="Wang K."/>
            <person name="Yang L."/>
            <person name="Pan H."/>
            <person name="Jiang H."/>
            <person name="Wei Q."/>
            <person name="Fang M."/>
            <person name="Yu H."/>
            <person name="Zhu C."/>
            <person name="Cai Y."/>
            <person name="He Y."/>
            <person name="Gan X."/>
            <person name="Zeng H."/>
            <person name="Yu D."/>
            <person name="Zhu Y."/>
            <person name="Jiang H."/>
            <person name="Qiu Q."/>
            <person name="Yang H."/>
            <person name="Zhang Y.E."/>
            <person name="Wang W."/>
            <person name="Zhu M."/>
            <person name="He S."/>
            <person name="Zhang G."/>
        </authorList>
    </citation>
    <scope>NUCLEOTIDE SEQUENCE</scope>
    <source>
        <strain evidence="2">Allg_001</strain>
    </source>
</reference>
<dbReference type="FunFam" id="2.60.120.920:FF:000004">
    <property type="entry name" value="Butyrophilin subfamily 1 member A1"/>
    <property type="match status" value="1"/>
</dbReference>
<feature type="non-terminal residue" evidence="2">
    <location>
        <position position="174"/>
    </location>
</feature>
<dbReference type="InterPro" id="IPR050143">
    <property type="entry name" value="TRIM/RBCC"/>
</dbReference>
<gene>
    <name evidence="2" type="primary">Trim21_0</name>
    <name evidence="2" type="ORF">GTO95_0005014</name>
</gene>
<dbReference type="SMART" id="SM00449">
    <property type="entry name" value="SPRY"/>
    <property type="match status" value="1"/>
</dbReference>
<keyword evidence="2" id="KW-0436">Ligase</keyword>
<feature type="domain" description="B30.2/SPRY" evidence="1">
    <location>
        <begin position="1"/>
        <end position="174"/>
    </location>
</feature>
<protein>
    <submittedName>
        <fullName evidence="2">RO52 ligase</fullName>
    </submittedName>
</protein>
<dbReference type="Gene3D" id="2.60.120.920">
    <property type="match status" value="1"/>
</dbReference>
<dbReference type="InterPro" id="IPR003877">
    <property type="entry name" value="SPRY_dom"/>
</dbReference>
<dbReference type="AlphaFoldDB" id="A0A8J7NJ72"/>
<dbReference type="InterPro" id="IPR013320">
    <property type="entry name" value="ConA-like_dom_sf"/>
</dbReference>
<evidence type="ECO:0000313" key="2">
    <source>
        <dbReference type="EMBL" id="MBN3314016.1"/>
    </source>
</evidence>
<dbReference type="InterPro" id="IPR006574">
    <property type="entry name" value="PRY"/>
</dbReference>
<organism evidence="2 3">
    <name type="scientific">Atractosteus spatula</name>
    <name type="common">Alligator gar</name>
    <name type="synonym">Lepisosteus spatula</name>
    <dbReference type="NCBI Taxonomy" id="7917"/>
    <lineage>
        <taxon>Eukaryota</taxon>
        <taxon>Metazoa</taxon>
        <taxon>Chordata</taxon>
        <taxon>Craniata</taxon>
        <taxon>Vertebrata</taxon>
        <taxon>Euteleostomi</taxon>
        <taxon>Actinopterygii</taxon>
        <taxon>Neopterygii</taxon>
        <taxon>Holostei</taxon>
        <taxon>Semionotiformes</taxon>
        <taxon>Lepisosteidae</taxon>
        <taxon>Atractosteus</taxon>
    </lineage>
</organism>
<dbReference type="Pfam" id="PF13765">
    <property type="entry name" value="PRY"/>
    <property type="match status" value="1"/>
</dbReference>
<feature type="non-terminal residue" evidence="2">
    <location>
        <position position="1"/>
    </location>
</feature>
<dbReference type="InterPro" id="IPR003879">
    <property type="entry name" value="Butyrophylin_SPRY"/>
</dbReference>
<evidence type="ECO:0000313" key="3">
    <source>
        <dbReference type="Proteomes" id="UP000736164"/>
    </source>
</evidence>
<keyword evidence="3" id="KW-1185">Reference proteome</keyword>